<proteinExistence type="inferred from homology"/>
<dbReference type="GO" id="GO:0003700">
    <property type="term" value="F:DNA-binding transcription factor activity"/>
    <property type="evidence" value="ECO:0007669"/>
    <property type="project" value="InterPro"/>
</dbReference>
<evidence type="ECO:0000256" key="1">
    <source>
        <dbReference type="ARBA" id="ARBA00005384"/>
    </source>
</evidence>
<evidence type="ECO:0000256" key="2">
    <source>
        <dbReference type="ARBA" id="ARBA00022898"/>
    </source>
</evidence>
<dbReference type="InterPro" id="IPR000524">
    <property type="entry name" value="Tscrpt_reg_HTH_GntR"/>
</dbReference>
<dbReference type="InterPro" id="IPR036390">
    <property type="entry name" value="WH_DNA-bd_sf"/>
</dbReference>
<dbReference type="Pfam" id="PF00155">
    <property type="entry name" value="Aminotran_1_2"/>
    <property type="match status" value="1"/>
</dbReference>
<evidence type="ECO:0000313" key="9">
    <source>
        <dbReference type="Proteomes" id="UP000610303"/>
    </source>
</evidence>
<dbReference type="GO" id="GO:0030170">
    <property type="term" value="F:pyridoxal phosphate binding"/>
    <property type="evidence" value="ECO:0007669"/>
    <property type="project" value="InterPro"/>
</dbReference>
<feature type="region of interest" description="Disordered" evidence="6">
    <location>
        <begin position="87"/>
        <end position="125"/>
    </location>
</feature>
<keyword evidence="2" id="KW-0663">Pyridoxal phosphate</keyword>
<dbReference type="SUPFAM" id="SSF46785">
    <property type="entry name" value="Winged helix' DNA-binding domain"/>
    <property type="match status" value="1"/>
</dbReference>
<dbReference type="InterPro" id="IPR015424">
    <property type="entry name" value="PyrdxlP-dep_Trfase"/>
</dbReference>
<feature type="compositionally biased region" description="Low complexity" evidence="6">
    <location>
        <begin position="87"/>
        <end position="106"/>
    </location>
</feature>
<dbReference type="AlphaFoldDB" id="A0A918CHM0"/>
<keyword evidence="3" id="KW-0805">Transcription regulation</keyword>
<dbReference type="Proteomes" id="UP000610303">
    <property type="component" value="Unassembled WGS sequence"/>
</dbReference>
<gene>
    <name evidence="8" type="ORF">GCM10010196_16380</name>
</gene>
<sequence>MPGDGFLLLDSTAVPRGRRADWLAGELRAAIAGGALRAGSRLPATRVLAGELGFARNTVAEAYRRLAEEALVEPRVGVGTVVAASSARSTRAAAPRTARPRSASSRGDGRVAPAHSPQGPAHEPIDLAAGLPELTAFPRAAWLRAEREVLAEASRRTLGYQDPAGAPALREALSAWLARSRGVVTEPGGVIVTAGVTGALALLAGALLGEGHDSVALEDPGATGNRRILEYWMPRVEPVPVDADGLVVEELRRRDADAVLVTPAHQYPSGVVLAPGRRRELVAWADERARRLIVEDDYDAEYRYDRRPVRALQPLAPERVAYTSSLSKTLAPALRLGWLVPPTRLVEQLVERQWASGLGSPALPQLALARLLDSGALERHLRAMRARHRLRRDAAVAAVRAQLPEARVHGVAAGLHLLLELPGGVDDARVAAAARELGVLVQPLSVQRHRPGPPGLIVHYAATHPARFERAIATIARAVRGAR</sequence>
<dbReference type="Pfam" id="PF00392">
    <property type="entry name" value="GntR"/>
    <property type="match status" value="1"/>
</dbReference>
<dbReference type="InterPro" id="IPR051446">
    <property type="entry name" value="HTH_trans_reg/aminotransferase"/>
</dbReference>
<dbReference type="Gene3D" id="3.40.640.10">
    <property type="entry name" value="Type I PLP-dependent aspartate aminotransferase-like (Major domain)"/>
    <property type="match status" value="1"/>
</dbReference>
<comment type="similarity">
    <text evidence="1">In the C-terminal section; belongs to the class-I pyridoxal-phosphate-dependent aminotransferase family.</text>
</comment>
<keyword evidence="5" id="KW-0804">Transcription</keyword>
<dbReference type="CDD" id="cd00609">
    <property type="entry name" value="AAT_like"/>
    <property type="match status" value="1"/>
</dbReference>
<dbReference type="InterPro" id="IPR004839">
    <property type="entry name" value="Aminotransferase_I/II_large"/>
</dbReference>
<dbReference type="SMART" id="SM00345">
    <property type="entry name" value="HTH_GNTR"/>
    <property type="match status" value="1"/>
</dbReference>
<evidence type="ECO:0000256" key="3">
    <source>
        <dbReference type="ARBA" id="ARBA00023015"/>
    </source>
</evidence>
<dbReference type="RefSeq" id="WP_189084738.1">
    <property type="nucleotide sequence ID" value="NZ_BMRJ01000001.1"/>
</dbReference>
<reference evidence="8" key="2">
    <citation type="submission" date="2020-09" db="EMBL/GenBank/DDBJ databases">
        <authorList>
            <person name="Sun Q."/>
            <person name="Ohkuma M."/>
        </authorList>
    </citation>
    <scope>NUCLEOTIDE SEQUENCE</scope>
    <source>
        <strain evidence="8">JCM 3346</strain>
    </source>
</reference>
<feature type="domain" description="HTH gntR-type" evidence="7">
    <location>
        <begin position="17"/>
        <end position="85"/>
    </location>
</feature>
<name>A0A918CHM0_AGRME</name>
<dbReference type="InterPro" id="IPR015421">
    <property type="entry name" value="PyrdxlP-dep_Trfase_major"/>
</dbReference>
<evidence type="ECO:0000313" key="8">
    <source>
        <dbReference type="EMBL" id="GGR23317.1"/>
    </source>
</evidence>
<evidence type="ECO:0000256" key="6">
    <source>
        <dbReference type="SAM" id="MobiDB-lite"/>
    </source>
</evidence>
<dbReference type="SUPFAM" id="SSF53383">
    <property type="entry name" value="PLP-dependent transferases"/>
    <property type="match status" value="1"/>
</dbReference>
<comment type="caution">
    <text evidence="8">The sequence shown here is derived from an EMBL/GenBank/DDBJ whole genome shotgun (WGS) entry which is preliminary data.</text>
</comment>
<dbReference type="PANTHER" id="PTHR46577:SF1">
    <property type="entry name" value="HTH-TYPE TRANSCRIPTIONAL REGULATORY PROTEIN GABR"/>
    <property type="match status" value="1"/>
</dbReference>
<dbReference type="PROSITE" id="PS50949">
    <property type="entry name" value="HTH_GNTR"/>
    <property type="match status" value="1"/>
</dbReference>
<dbReference type="Gene3D" id="1.10.10.10">
    <property type="entry name" value="Winged helix-like DNA-binding domain superfamily/Winged helix DNA-binding domain"/>
    <property type="match status" value="1"/>
</dbReference>
<dbReference type="CDD" id="cd07377">
    <property type="entry name" value="WHTH_GntR"/>
    <property type="match status" value="1"/>
</dbReference>
<keyword evidence="4" id="KW-0238">DNA-binding</keyword>
<dbReference type="GO" id="GO:0003677">
    <property type="term" value="F:DNA binding"/>
    <property type="evidence" value="ECO:0007669"/>
    <property type="project" value="UniProtKB-KW"/>
</dbReference>
<accession>A0A918CHM0</accession>
<keyword evidence="9" id="KW-1185">Reference proteome</keyword>
<evidence type="ECO:0000256" key="4">
    <source>
        <dbReference type="ARBA" id="ARBA00023125"/>
    </source>
</evidence>
<dbReference type="PANTHER" id="PTHR46577">
    <property type="entry name" value="HTH-TYPE TRANSCRIPTIONAL REGULATORY PROTEIN GABR"/>
    <property type="match status" value="1"/>
</dbReference>
<evidence type="ECO:0000256" key="5">
    <source>
        <dbReference type="ARBA" id="ARBA00023163"/>
    </source>
</evidence>
<evidence type="ECO:0000259" key="7">
    <source>
        <dbReference type="PROSITE" id="PS50949"/>
    </source>
</evidence>
<dbReference type="EMBL" id="BMRJ01000001">
    <property type="protein sequence ID" value="GGR23317.1"/>
    <property type="molecule type" value="Genomic_DNA"/>
</dbReference>
<reference evidence="8" key="1">
    <citation type="journal article" date="2014" name="Int. J. Syst. Evol. Microbiol.">
        <title>Complete genome sequence of Corynebacterium casei LMG S-19264T (=DSM 44701T), isolated from a smear-ripened cheese.</title>
        <authorList>
            <consortium name="US DOE Joint Genome Institute (JGI-PGF)"/>
            <person name="Walter F."/>
            <person name="Albersmeier A."/>
            <person name="Kalinowski J."/>
            <person name="Ruckert C."/>
        </authorList>
    </citation>
    <scope>NUCLEOTIDE SEQUENCE</scope>
    <source>
        <strain evidence="8">JCM 3346</strain>
    </source>
</reference>
<organism evidence="8 9">
    <name type="scientific">Agromyces mediolanus</name>
    <name type="common">Corynebacterium mediolanum</name>
    <dbReference type="NCBI Taxonomy" id="41986"/>
    <lineage>
        <taxon>Bacteria</taxon>
        <taxon>Bacillati</taxon>
        <taxon>Actinomycetota</taxon>
        <taxon>Actinomycetes</taxon>
        <taxon>Micrococcales</taxon>
        <taxon>Microbacteriaceae</taxon>
        <taxon>Agromyces</taxon>
    </lineage>
</organism>
<dbReference type="InterPro" id="IPR036388">
    <property type="entry name" value="WH-like_DNA-bd_sf"/>
</dbReference>
<protein>
    <submittedName>
        <fullName evidence="8">GntR family transcriptional regulator</fullName>
    </submittedName>
</protein>